<gene>
    <name evidence="5" type="ORF">SAMN05216225_10556</name>
</gene>
<feature type="domain" description="Thioredoxin" evidence="4">
    <location>
        <begin position="40"/>
        <end position="158"/>
    </location>
</feature>
<dbReference type="STRING" id="930117.SAMN05216225_10556"/>
<organism evidence="5 6">
    <name type="scientific">Ornithinibacillus halophilus</name>
    <dbReference type="NCBI Taxonomy" id="930117"/>
    <lineage>
        <taxon>Bacteria</taxon>
        <taxon>Bacillati</taxon>
        <taxon>Bacillota</taxon>
        <taxon>Bacilli</taxon>
        <taxon>Bacillales</taxon>
        <taxon>Bacillaceae</taxon>
        <taxon>Ornithinibacillus</taxon>
    </lineage>
</organism>
<dbReference type="RefSeq" id="WP_072891791.1">
    <property type="nucleotide sequence ID" value="NZ_FQVW01000055.1"/>
</dbReference>
<dbReference type="PANTHER" id="PTHR45663">
    <property type="entry name" value="GEO12009P1"/>
    <property type="match status" value="1"/>
</dbReference>
<evidence type="ECO:0000259" key="4">
    <source>
        <dbReference type="PROSITE" id="PS51352"/>
    </source>
</evidence>
<evidence type="ECO:0000313" key="6">
    <source>
        <dbReference type="Proteomes" id="UP000183988"/>
    </source>
</evidence>
<reference evidence="5 6" key="1">
    <citation type="submission" date="2016-11" db="EMBL/GenBank/DDBJ databases">
        <authorList>
            <person name="Jaros S."/>
            <person name="Januszkiewicz K."/>
            <person name="Wedrychowicz H."/>
        </authorList>
    </citation>
    <scope>NUCLEOTIDE SEQUENCE [LARGE SCALE GENOMIC DNA]</scope>
    <source>
        <strain evidence="5 6">IBRC-M 10683</strain>
    </source>
</reference>
<dbReference type="SUPFAM" id="SSF52833">
    <property type="entry name" value="Thioredoxin-like"/>
    <property type="match status" value="1"/>
</dbReference>
<proteinExistence type="inferred from homology"/>
<dbReference type="GO" id="GO:0015035">
    <property type="term" value="F:protein-disulfide reductase activity"/>
    <property type="evidence" value="ECO:0007669"/>
    <property type="project" value="TreeGrafter"/>
</dbReference>
<comment type="similarity">
    <text evidence="1">Belongs to the thioredoxin family.</text>
</comment>
<dbReference type="CDD" id="cd02947">
    <property type="entry name" value="TRX_family"/>
    <property type="match status" value="1"/>
</dbReference>
<dbReference type="GO" id="GO:0005737">
    <property type="term" value="C:cytoplasm"/>
    <property type="evidence" value="ECO:0007669"/>
    <property type="project" value="TreeGrafter"/>
</dbReference>
<dbReference type="AlphaFoldDB" id="A0A1M5M896"/>
<evidence type="ECO:0000256" key="3">
    <source>
        <dbReference type="ARBA" id="ARBA00023284"/>
    </source>
</evidence>
<dbReference type="PROSITE" id="PS51352">
    <property type="entry name" value="THIOREDOXIN_2"/>
    <property type="match status" value="1"/>
</dbReference>
<evidence type="ECO:0000313" key="5">
    <source>
        <dbReference type="EMBL" id="SHG73456.1"/>
    </source>
</evidence>
<name>A0A1M5M896_9BACI</name>
<keyword evidence="6" id="KW-1185">Reference proteome</keyword>
<dbReference type="PANTHER" id="PTHR45663:SF11">
    <property type="entry name" value="GEO12009P1"/>
    <property type="match status" value="1"/>
</dbReference>
<keyword evidence="2" id="KW-1015">Disulfide bond</keyword>
<dbReference type="Pfam" id="PF00085">
    <property type="entry name" value="Thioredoxin"/>
    <property type="match status" value="1"/>
</dbReference>
<dbReference type="Proteomes" id="UP000183988">
    <property type="component" value="Unassembled WGS sequence"/>
</dbReference>
<dbReference type="OrthoDB" id="32134at2"/>
<evidence type="ECO:0000256" key="1">
    <source>
        <dbReference type="ARBA" id="ARBA00008987"/>
    </source>
</evidence>
<keyword evidence="3" id="KW-0676">Redox-active center</keyword>
<evidence type="ECO:0000256" key="2">
    <source>
        <dbReference type="ARBA" id="ARBA00023157"/>
    </source>
</evidence>
<dbReference type="InterPro" id="IPR013766">
    <property type="entry name" value="Thioredoxin_domain"/>
</dbReference>
<accession>A0A1M5M896</accession>
<sequence>MQKKMIAIIAVIVVLFAALLLANNYKNNKALNDNENPYGTNDLDQATIDQLDNPLYGNQILPDELEEKVENGDKLTVYFYSPTCSFCQKTTPYLVPLTEDLGIDMKKLNLLEFGSEGSKYGVKSTPTVVHFDDGEVVASIIGQRTEEEYTAFFNEFVLE</sequence>
<dbReference type="InterPro" id="IPR036249">
    <property type="entry name" value="Thioredoxin-like_sf"/>
</dbReference>
<dbReference type="Gene3D" id="3.40.30.10">
    <property type="entry name" value="Glutaredoxin"/>
    <property type="match status" value="1"/>
</dbReference>
<protein>
    <submittedName>
        <fullName evidence="5">Thioredoxin</fullName>
    </submittedName>
</protein>
<dbReference type="EMBL" id="FQVW01000055">
    <property type="protein sequence ID" value="SHG73456.1"/>
    <property type="molecule type" value="Genomic_DNA"/>
</dbReference>